<keyword evidence="3" id="KW-0862">Zinc</keyword>
<dbReference type="Gene3D" id="3.30.160.60">
    <property type="entry name" value="Classic Zinc Finger"/>
    <property type="match status" value="2"/>
</dbReference>
<dbReference type="PROSITE" id="PS50157">
    <property type="entry name" value="ZINC_FINGER_C2H2_2"/>
    <property type="match status" value="2"/>
</dbReference>
<protein>
    <recommendedName>
        <fullName evidence="6">C2H2-type domain-containing protein</fullName>
    </recommendedName>
</protein>
<dbReference type="SMART" id="SM00355">
    <property type="entry name" value="ZnF_C2H2"/>
    <property type="match status" value="2"/>
</dbReference>
<dbReference type="Proteomes" id="UP001049176">
    <property type="component" value="Chromosome 7"/>
</dbReference>
<keyword evidence="1" id="KW-0479">Metal-binding</keyword>
<dbReference type="AlphaFoldDB" id="A0A9P7RT50"/>
<proteinExistence type="predicted"/>
<feature type="region of interest" description="Disordered" evidence="5">
    <location>
        <begin position="476"/>
        <end position="500"/>
    </location>
</feature>
<dbReference type="InterPro" id="IPR036236">
    <property type="entry name" value="Znf_C2H2_sf"/>
</dbReference>
<keyword evidence="2 4" id="KW-0863">Zinc-finger</keyword>
<feature type="domain" description="C2H2-type" evidence="6">
    <location>
        <begin position="504"/>
        <end position="533"/>
    </location>
</feature>
<dbReference type="InterPro" id="IPR013087">
    <property type="entry name" value="Znf_C2H2_type"/>
</dbReference>
<accession>A0A9P7RT50</accession>
<comment type="caution">
    <text evidence="7">The sequence shown here is derived from an EMBL/GenBank/DDBJ whole genome shotgun (WGS) entry which is preliminary data.</text>
</comment>
<evidence type="ECO:0000313" key="7">
    <source>
        <dbReference type="EMBL" id="KAG7089220.1"/>
    </source>
</evidence>
<dbReference type="GO" id="GO:0008270">
    <property type="term" value="F:zinc ion binding"/>
    <property type="evidence" value="ECO:0007669"/>
    <property type="project" value="UniProtKB-KW"/>
</dbReference>
<dbReference type="GeneID" id="66079996"/>
<dbReference type="SUPFAM" id="SSF57667">
    <property type="entry name" value="beta-beta-alpha zinc fingers"/>
    <property type="match status" value="1"/>
</dbReference>
<evidence type="ECO:0000256" key="1">
    <source>
        <dbReference type="ARBA" id="ARBA00022723"/>
    </source>
</evidence>
<feature type="domain" description="C2H2-type" evidence="6">
    <location>
        <begin position="534"/>
        <end position="563"/>
    </location>
</feature>
<dbReference type="KEGG" id="more:E1B28_010921"/>
<keyword evidence="8" id="KW-1185">Reference proteome</keyword>
<gene>
    <name evidence="7" type="ORF">E1B28_010921</name>
</gene>
<dbReference type="OrthoDB" id="2662290at2759"/>
<sequence length="565" mass="62174">MQNLTQPSQMYARALYVLGRGCALWVPEPNNKLPPEYLEGGVRIGDIGVLRADGSFGFIFNVCCHASHPVNRNGVPDGFQPLDWNDLNAHGTNDYFPRGDPIVSGGAETRALDIEGSVTVPGVPVGGGAALSIRFGRNRGAVIVPPNGVNSLDCESRKLFRDYAMKHSASWYEFIYGPLGMEVENGSIYFITGFDKTDCWENATFSSSVQERSCELIVTTGGLGGGGIRLSDSSLHASFSRRRSPPDNRYQNQALFIRGFRISVSHKLRAFFGGSSIEVTSTYGASWQDALGKKRSITINRGRTSSSGSGSPDSKPAGEKSSSGSESNDGQDNLSERSYGSFSYTSLEDDDLIPALEIYHPLKAINDYILRSADDIQVAITHDEDCISLLNNKDLEVPDDTTLIRRLRSLYRINVKHGCASLNRTETPYLPSPWLEDIYDDAFLPTLESHLSLPLLTTFGEGEVIEPGGSDWYNKGNIGDTQRPSAAVSAASRKRRTRTRTPRFECPVDGCGADFTANHNLKNHLNAHNGVKNYVCEFCQRKYTTRSVLRRHQKTCKQAKDKSNQ</sequence>
<name>A0A9P7RT50_9AGAR</name>
<evidence type="ECO:0000259" key="6">
    <source>
        <dbReference type="PROSITE" id="PS50157"/>
    </source>
</evidence>
<evidence type="ECO:0000256" key="2">
    <source>
        <dbReference type="ARBA" id="ARBA00022771"/>
    </source>
</evidence>
<dbReference type="PANTHER" id="PTHR23235">
    <property type="entry name" value="KRUEPPEL-LIKE TRANSCRIPTION FACTOR"/>
    <property type="match status" value="1"/>
</dbReference>
<organism evidence="7 8">
    <name type="scientific">Marasmius oreades</name>
    <name type="common">fairy-ring Marasmius</name>
    <dbReference type="NCBI Taxonomy" id="181124"/>
    <lineage>
        <taxon>Eukaryota</taxon>
        <taxon>Fungi</taxon>
        <taxon>Dikarya</taxon>
        <taxon>Basidiomycota</taxon>
        <taxon>Agaricomycotina</taxon>
        <taxon>Agaricomycetes</taxon>
        <taxon>Agaricomycetidae</taxon>
        <taxon>Agaricales</taxon>
        <taxon>Marasmiineae</taxon>
        <taxon>Marasmiaceae</taxon>
        <taxon>Marasmius</taxon>
    </lineage>
</organism>
<dbReference type="EMBL" id="CM032187">
    <property type="protein sequence ID" value="KAG7089220.1"/>
    <property type="molecule type" value="Genomic_DNA"/>
</dbReference>
<dbReference type="PROSITE" id="PS00028">
    <property type="entry name" value="ZINC_FINGER_C2H2_1"/>
    <property type="match status" value="1"/>
</dbReference>
<dbReference type="Pfam" id="PF00096">
    <property type="entry name" value="zf-C2H2"/>
    <property type="match status" value="2"/>
</dbReference>
<evidence type="ECO:0000313" key="8">
    <source>
        <dbReference type="Proteomes" id="UP001049176"/>
    </source>
</evidence>
<evidence type="ECO:0000256" key="4">
    <source>
        <dbReference type="PROSITE-ProRule" id="PRU00042"/>
    </source>
</evidence>
<dbReference type="RefSeq" id="XP_043005690.1">
    <property type="nucleotide sequence ID" value="XM_043155908.1"/>
</dbReference>
<evidence type="ECO:0000256" key="3">
    <source>
        <dbReference type="ARBA" id="ARBA00022833"/>
    </source>
</evidence>
<evidence type="ECO:0000256" key="5">
    <source>
        <dbReference type="SAM" id="MobiDB-lite"/>
    </source>
</evidence>
<reference evidence="7" key="1">
    <citation type="journal article" date="2021" name="Genome Biol. Evol.">
        <title>The assembled and annotated genome of the fairy-ring fungus Marasmius oreades.</title>
        <authorList>
            <person name="Hiltunen M."/>
            <person name="Ament-Velasquez S.L."/>
            <person name="Johannesson H."/>
        </authorList>
    </citation>
    <scope>NUCLEOTIDE SEQUENCE</scope>
    <source>
        <strain evidence="7">03SP1</strain>
    </source>
</reference>
<feature type="compositionally biased region" description="Polar residues" evidence="5">
    <location>
        <begin position="320"/>
        <end position="336"/>
    </location>
</feature>
<feature type="region of interest" description="Disordered" evidence="5">
    <location>
        <begin position="298"/>
        <end position="336"/>
    </location>
</feature>